<evidence type="ECO:0000313" key="2">
    <source>
        <dbReference type="EMBL" id="CAA2971330.1"/>
    </source>
</evidence>
<dbReference type="Gramene" id="OE9A107475T1">
    <property type="protein sequence ID" value="OE9A107475C1"/>
    <property type="gene ID" value="OE9A107475"/>
</dbReference>
<sequence length="74" mass="7831">MDEAGGNPTLGFTFVATIDEAEANPTKLLPALSIVNSVDGRKIEGGVEVVLSRAQSDESERLNEKIQSRSGRAS</sequence>
<proteinExistence type="predicted"/>
<evidence type="ECO:0000313" key="3">
    <source>
        <dbReference type="Proteomes" id="UP000594638"/>
    </source>
</evidence>
<dbReference type="Proteomes" id="UP000594638">
    <property type="component" value="Unassembled WGS sequence"/>
</dbReference>
<reference evidence="2 3" key="1">
    <citation type="submission" date="2019-12" db="EMBL/GenBank/DDBJ databases">
        <authorList>
            <person name="Alioto T."/>
            <person name="Alioto T."/>
            <person name="Gomez Garrido J."/>
        </authorList>
    </citation>
    <scope>NUCLEOTIDE SEQUENCE [LARGE SCALE GENOMIC DNA]</scope>
</reference>
<evidence type="ECO:0000256" key="1">
    <source>
        <dbReference type="SAM" id="MobiDB-lite"/>
    </source>
</evidence>
<protein>
    <submittedName>
        <fullName evidence="2">Uncharacterized protein</fullName>
    </submittedName>
</protein>
<comment type="caution">
    <text evidence="2">The sequence shown here is derived from an EMBL/GenBank/DDBJ whole genome shotgun (WGS) entry which is preliminary data.</text>
</comment>
<feature type="compositionally biased region" description="Basic and acidic residues" evidence="1">
    <location>
        <begin position="55"/>
        <end position="67"/>
    </location>
</feature>
<name>A0A8S0QZ80_OLEEU</name>
<keyword evidence="3" id="KW-1185">Reference proteome</keyword>
<organism evidence="2 3">
    <name type="scientific">Olea europaea subsp. europaea</name>
    <dbReference type="NCBI Taxonomy" id="158383"/>
    <lineage>
        <taxon>Eukaryota</taxon>
        <taxon>Viridiplantae</taxon>
        <taxon>Streptophyta</taxon>
        <taxon>Embryophyta</taxon>
        <taxon>Tracheophyta</taxon>
        <taxon>Spermatophyta</taxon>
        <taxon>Magnoliopsida</taxon>
        <taxon>eudicotyledons</taxon>
        <taxon>Gunneridae</taxon>
        <taxon>Pentapetalae</taxon>
        <taxon>asterids</taxon>
        <taxon>lamiids</taxon>
        <taxon>Lamiales</taxon>
        <taxon>Oleaceae</taxon>
        <taxon>Oleeae</taxon>
        <taxon>Olea</taxon>
    </lineage>
</organism>
<accession>A0A8S0QZ80</accession>
<dbReference type="AlphaFoldDB" id="A0A8S0QZ80"/>
<feature type="region of interest" description="Disordered" evidence="1">
    <location>
        <begin position="53"/>
        <end position="74"/>
    </location>
</feature>
<gene>
    <name evidence="2" type="ORF">OLEA9_A107475</name>
</gene>
<dbReference type="EMBL" id="CACTIH010002007">
    <property type="protein sequence ID" value="CAA2971330.1"/>
    <property type="molecule type" value="Genomic_DNA"/>
</dbReference>